<dbReference type="PROSITE" id="PS51842">
    <property type="entry name" value="IF_ROD_2"/>
    <property type="match status" value="1"/>
</dbReference>
<comment type="similarity">
    <text evidence="3">Belongs to the intermediate filament family.</text>
</comment>
<keyword evidence="1" id="KW-0403">Intermediate filament</keyword>
<comment type="caution">
    <text evidence="6">The sequence shown here is derived from an EMBL/GenBank/DDBJ whole genome shotgun (WGS) entry which is preliminary data.</text>
</comment>
<gene>
    <name evidence="6" type="ORF">scyTo_0020997</name>
</gene>
<evidence type="ECO:0000313" key="6">
    <source>
        <dbReference type="EMBL" id="GCB76330.1"/>
    </source>
</evidence>
<dbReference type="InterPro" id="IPR006821">
    <property type="entry name" value="Intermed_filament_DNA-bd"/>
</dbReference>
<keyword evidence="7" id="KW-1185">Reference proteome</keyword>
<evidence type="ECO:0000256" key="2">
    <source>
        <dbReference type="ARBA" id="ARBA00023054"/>
    </source>
</evidence>
<dbReference type="GO" id="GO:0030424">
    <property type="term" value="C:axon"/>
    <property type="evidence" value="ECO:0007669"/>
    <property type="project" value="TreeGrafter"/>
</dbReference>
<dbReference type="SMART" id="SM01391">
    <property type="entry name" value="Filament"/>
    <property type="match status" value="1"/>
</dbReference>
<dbReference type="Gene3D" id="1.20.5.170">
    <property type="match status" value="1"/>
</dbReference>
<dbReference type="EMBL" id="BFAA01017844">
    <property type="protein sequence ID" value="GCB76330.1"/>
    <property type="molecule type" value="Genomic_DNA"/>
</dbReference>
<name>A0A401PT72_SCYTO</name>
<dbReference type="InterPro" id="IPR050405">
    <property type="entry name" value="Intermediate_filament"/>
</dbReference>
<dbReference type="Pfam" id="PF04732">
    <property type="entry name" value="Filament_head"/>
    <property type="match status" value="1"/>
</dbReference>
<dbReference type="AlphaFoldDB" id="A0A401PT72"/>
<feature type="coiled-coil region" evidence="4">
    <location>
        <begin position="248"/>
        <end position="321"/>
    </location>
</feature>
<dbReference type="Gene3D" id="1.20.5.1160">
    <property type="entry name" value="Vasodilator-stimulated phosphoprotein"/>
    <property type="match status" value="1"/>
</dbReference>
<dbReference type="FunFam" id="1.20.5.1160:FF:000001">
    <property type="entry name" value="Keratin type II"/>
    <property type="match status" value="1"/>
</dbReference>
<dbReference type="GO" id="GO:0005882">
    <property type="term" value="C:intermediate filament"/>
    <property type="evidence" value="ECO:0007669"/>
    <property type="project" value="UniProtKB-KW"/>
</dbReference>
<evidence type="ECO:0000256" key="4">
    <source>
        <dbReference type="SAM" id="Coils"/>
    </source>
</evidence>
<evidence type="ECO:0000256" key="1">
    <source>
        <dbReference type="ARBA" id="ARBA00022754"/>
    </source>
</evidence>
<dbReference type="GO" id="GO:0005737">
    <property type="term" value="C:cytoplasm"/>
    <property type="evidence" value="ECO:0007669"/>
    <property type="project" value="TreeGrafter"/>
</dbReference>
<dbReference type="Proteomes" id="UP000288216">
    <property type="component" value="Unassembled WGS sequence"/>
</dbReference>
<sequence>MIKRRSVRSNRSSAPGLALGNSLNFSLVDSMNSEFKVNRSNEKAEMIELNDRLANFLDKVRGLEQQNKVLLLELEQLKGKPRSRIGDLYEQELRELRLQIDQNNNDKSRMEVERDNLADDLQKLREKLQDEILQREEAENNLAAFRQDVDDACLARLDLERKVESLQEEIMFLKKLHEEEVRELQAQIQDSQIKVEMDVARPDLTSALHEVRSQFDKLAARNIAETEEWYKSKLADVSDSVSRNNDSLRTAKQENGEYRRQIQTLTCDIDALKGTNESLERQMQEMEERYILEANNAQDTISHLEDNIGNLKDEMAHHLQEYQEISMPVASFGSLSLSDAMYEQQPTDIHLSRKNVLIKTIESRGGDIISETTQRIED</sequence>
<dbReference type="GO" id="GO:0005200">
    <property type="term" value="F:structural constituent of cytoskeleton"/>
    <property type="evidence" value="ECO:0007669"/>
    <property type="project" value="TreeGrafter"/>
</dbReference>
<keyword evidence="2 4" id="KW-0175">Coiled coil</keyword>
<dbReference type="STRING" id="75743.A0A401PT72"/>
<accession>A0A401PT72</accession>
<protein>
    <recommendedName>
        <fullName evidence="5">IF rod domain-containing protein</fullName>
    </recommendedName>
</protein>
<dbReference type="OrthoDB" id="2441647at2759"/>
<reference evidence="6 7" key="1">
    <citation type="journal article" date="2018" name="Nat. Ecol. Evol.">
        <title>Shark genomes provide insights into elasmobranch evolution and the origin of vertebrates.</title>
        <authorList>
            <person name="Hara Y"/>
            <person name="Yamaguchi K"/>
            <person name="Onimaru K"/>
            <person name="Kadota M"/>
            <person name="Koyanagi M"/>
            <person name="Keeley SD"/>
            <person name="Tatsumi K"/>
            <person name="Tanaka K"/>
            <person name="Motone F"/>
            <person name="Kageyama Y"/>
            <person name="Nozu R"/>
            <person name="Adachi N"/>
            <person name="Nishimura O"/>
            <person name="Nakagawa R"/>
            <person name="Tanegashima C"/>
            <person name="Kiyatake I"/>
            <person name="Matsumoto R"/>
            <person name="Murakumo K"/>
            <person name="Nishida K"/>
            <person name="Terakita A"/>
            <person name="Kuratani S"/>
            <person name="Sato K"/>
            <person name="Hyodo S Kuraku.S."/>
        </authorList>
    </citation>
    <scope>NUCLEOTIDE SEQUENCE [LARGE SCALE GENOMIC DNA]</scope>
</reference>
<feature type="domain" description="IF rod" evidence="5">
    <location>
        <begin position="42"/>
        <end position="378"/>
    </location>
</feature>
<dbReference type="SUPFAM" id="SSF64593">
    <property type="entry name" value="Intermediate filament protein, coiled coil region"/>
    <property type="match status" value="2"/>
</dbReference>
<feature type="coiled-coil region" evidence="4">
    <location>
        <begin position="39"/>
        <end position="194"/>
    </location>
</feature>
<proteinExistence type="inferred from homology"/>
<dbReference type="FunFam" id="1.20.5.500:FF:000001">
    <property type="entry name" value="Type II keratin 23"/>
    <property type="match status" value="1"/>
</dbReference>
<dbReference type="Gene3D" id="1.20.5.500">
    <property type="entry name" value="Single helix bin"/>
    <property type="match status" value="1"/>
</dbReference>
<evidence type="ECO:0000259" key="5">
    <source>
        <dbReference type="PROSITE" id="PS51842"/>
    </source>
</evidence>
<dbReference type="PANTHER" id="PTHR45652:SF5">
    <property type="entry name" value="VIMENTIN"/>
    <property type="match status" value="1"/>
</dbReference>
<dbReference type="GO" id="GO:0005886">
    <property type="term" value="C:plasma membrane"/>
    <property type="evidence" value="ECO:0007669"/>
    <property type="project" value="TreeGrafter"/>
</dbReference>
<dbReference type="Pfam" id="PF00038">
    <property type="entry name" value="Filament"/>
    <property type="match status" value="1"/>
</dbReference>
<evidence type="ECO:0000313" key="7">
    <source>
        <dbReference type="Proteomes" id="UP000288216"/>
    </source>
</evidence>
<dbReference type="GO" id="GO:0045109">
    <property type="term" value="P:intermediate filament organization"/>
    <property type="evidence" value="ECO:0007669"/>
    <property type="project" value="TreeGrafter"/>
</dbReference>
<dbReference type="InterPro" id="IPR039008">
    <property type="entry name" value="IF_rod_dom"/>
</dbReference>
<organism evidence="6 7">
    <name type="scientific">Scyliorhinus torazame</name>
    <name type="common">Cloudy catshark</name>
    <name type="synonym">Catulus torazame</name>
    <dbReference type="NCBI Taxonomy" id="75743"/>
    <lineage>
        <taxon>Eukaryota</taxon>
        <taxon>Metazoa</taxon>
        <taxon>Chordata</taxon>
        <taxon>Craniata</taxon>
        <taxon>Vertebrata</taxon>
        <taxon>Chondrichthyes</taxon>
        <taxon>Elasmobranchii</taxon>
        <taxon>Galeomorphii</taxon>
        <taxon>Galeoidea</taxon>
        <taxon>Carcharhiniformes</taxon>
        <taxon>Scyliorhinidae</taxon>
        <taxon>Scyliorhinus</taxon>
    </lineage>
</organism>
<evidence type="ECO:0000256" key="3">
    <source>
        <dbReference type="ARBA" id="ARBA00061646"/>
    </source>
</evidence>
<dbReference type="PANTHER" id="PTHR45652">
    <property type="entry name" value="GLIAL FIBRILLARY ACIDIC PROTEIN"/>
    <property type="match status" value="1"/>
</dbReference>
<dbReference type="OMA" id="AMYEQQP"/>